<proteinExistence type="predicted"/>
<dbReference type="InterPro" id="IPR009081">
    <property type="entry name" value="PP-bd_ACP"/>
</dbReference>
<feature type="domain" description="Carrier" evidence="1">
    <location>
        <begin position="4"/>
        <end position="82"/>
    </location>
</feature>
<dbReference type="PROSITE" id="PS50075">
    <property type="entry name" value="CARRIER"/>
    <property type="match status" value="1"/>
</dbReference>
<dbReference type="RefSeq" id="WP_203168316.1">
    <property type="nucleotide sequence ID" value="NZ_JAEVLS010000003.1"/>
</dbReference>
<dbReference type="EMBL" id="JAEVLS010000003">
    <property type="protein sequence ID" value="MBM0106204.1"/>
    <property type="molecule type" value="Genomic_DNA"/>
</dbReference>
<dbReference type="Proteomes" id="UP000661077">
    <property type="component" value="Unassembled WGS sequence"/>
</dbReference>
<evidence type="ECO:0000259" key="1">
    <source>
        <dbReference type="PROSITE" id="PS50075"/>
    </source>
</evidence>
<keyword evidence="3" id="KW-1185">Reference proteome</keyword>
<evidence type="ECO:0000313" key="2">
    <source>
        <dbReference type="EMBL" id="MBM0106204.1"/>
    </source>
</evidence>
<dbReference type="InterPro" id="IPR036736">
    <property type="entry name" value="ACP-like_sf"/>
</dbReference>
<evidence type="ECO:0000313" key="3">
    <source>
        <dbReference type="Proteomes" id="UP000661077"/>
    </source>
</evidence>
<protein>
    <submittedName>
        <fullName evidence="2">Acyl carrier protein</fullName>
    </submittedName>
</protein>
<dbReference type="SUPFAM" id="SSF47336">
    <property type="entry name" value="ACP-like"/>
    <property type="match status" value="1"/>
</dbReference>
<accession>A0ABS1WYZ9</accession>
<reference evidence="2 3" key="1">
    <citation type="journal article" date="2021" name="Int. J. Syst. Evol. Microbiol.">
        <title>Steroidobacter gossypii sp. nov., isolated from soil of cotton cropping field.</title>
        <authorList>
            <person name="Huang R."/>
            <person name="Yang S."/>
            <person name="Zhen C."/>
            <person name="Liu W."/>
        </authorList>
    </citation>
    <scope>NUCLEOTIDE SEQUENCE [LARGE SCALE GENOMIC DNA]</scope>
    <source>
        <strain evidence="2 3">S1-65</strain>
    </source>
</reference>
<gene>
    <name evidence="2" type="ORF">JM946_15840</name>
</gene>
<organism evidence="2 3">
    <name type="scientific">Steroidobacter gossypii</name>
    <dbReference type="NCBI Taxonomy" id="2805490"/>
    <lineage>
        <taxon>Bacteria</taxon>
        <taxon>Pseudomonadati</taxon>
        <taxon>Pseudomonadota</taxon>
        <taxon>Gammaproteobacteria</taxon>
        <taxon>Steroidobacterales</taxon>
        <taxon>Steroidobacteraceae</taxon>
        <taxon>Steroidobacter</taxon>
    </lineage>
</organism>
<comment type="caution">
    <text evidence="2">The sequence shown here is derived from an EMBL/GenBank/DDBJ whole genome shotgun (WGS) entry which is preliminary data.</text>
</comment>
<dbReference type="Gene3D" id="1.10.1200.10">
    <property type="entry name" value="ACP-like"/>
    <property type="match status" value="1"/>
</dbReference>
<sequence length="85" mass="9559">MTDALREQVRAFILENYLFTDDKSALGLDDSLLERGIVDSTGMLEIIFFIEEQLGVKVKDEEMIPDNLDGVNKIAAFVHSKRQAA</sequence>
<name>A0ABS1WYZ9_9GAMM</name>